<evidence type="ECO:0000313" key="2">
    <source>
        <dbReference type="EMBL" id="CCC51310.1"/>
    </source>
</evidence>
<feature type="region of interest" description="Disordered" evidence="1">
    <location>
        <begin position="1"/>
        <end position="20"/>
    </location>
</feature>
<name>G0U609_TRYVY</name>
<organism evidence="2">
    <name type="scientific">Trypanosoma vivax (strain Y486)</name>
    <dbReference type="NCBI Taxonomy" id="1055687"/>
    <lineage>
        <taxon>Eukaryota</taxon>
        <taxon>Discoba</taxon>
        <taxon>Euglenozoa</taxon>
        <taxon>Kinetoplastea</taxon>
        <taxon>Metakinetoplastina</taxon>
        <taxon>Trypanosomatida</taxon>
        <taxon>Trypanosomatidae</taxon>
        <taxon>Trypanosoma</taxon>
        <taxon>Duttonella</taxon>
    </lineage>
</organism>
<dbReference type="VEuPathDB" id="TriTrypDB:TvY486_1003630"/>
<dbReference type="EMBL" id="HE573026">
    <property type="protein sequence ID" value="CCC51310.1"/>
    <property type="molecule type" value="Genomic_DNA"/>
</dbReference>
<dbReference type="GO" id="GO:0006400">
    <property type="term" value="P:tRNA modification"/>
    <property type="evidence" value="ECO:0007669"/>
    <property type="project" value="InterPro"/>
</dbReference>
<dbReference type="PANTHER" id="PTHR13452:SF10">
    <property type="entry name" value="THUMP DOMAIN-CONTAINING PROTEIN 1"/>
    <property type="match status" value="1"/>
</dbReference>
<dbReference type="GO" id="GO:0003723">
    <property type="term" value="F:RNA binding"/>
    <property type="evidence" value="ECO:0007669"/>
    <property type="project" value="InterPro"/>
</dbReference>
<protein>
    <submittedName>
        <fullName evidence="2">Uncharacterized protein</fullName>
    </submittedName>
</protein>
<accession>G0U609</accession>
<evidence type="ECO:0000256" key="1">
    <source>
        <dbReference type="SAM" id="MobiDB-lite"/>
    </source>
</evidence>
<proteinExistence type="predicted"/>
<feature type="compositionally biased region" description="Basic and acidic residues" evidence="1">
    <location>
        <begin position="180"/>
        <end position="198"/>
    </location>
</feature>
<dbReference type="OMA" id="PQRRSEW"/>
<dbReference type="AlphaFoldDB" id="G0U609"/>
<dbReference type="InterPro" id="IPR040183">
    <property type="entry name" value="THUMPD1-like"/>
</dbReference>
<sequence length="382" mass="40917">MLPGPGRCHFSDGQRHHRNRVGRMLVPHGRVAGLIFTANPRQEAKALRELQLYLGPLVSDLENASAAGGVANVNLDNAMLPSAGSVAAGPAATSDLLFAELSAAARGGQAFSTACATVGESAAVGGISKGIERKRHRGEDGAGHTAPQNVSRWFAPLETGCKGYLMVSVPFPEALETKEAFPGDEATAKENAPKREGEGLSTGPLTDSASSAHLIIHNPLVRTVVERIFKDIEESPKPFLRNCFRLLPCELTCCPTLREMRMGLERLVEVYFPASVMGRGMRKVGLSLLVKNNTDVERRKAYLQAALGDAFPANRFCVIPAKRLGEYPGGVEALFVAFVAHSTCAMGVQWRFTERAEYNLHAIGAKSIELACTVKGGPKLCV</sequence>
<gene>
    <name evidence="2" type="ORF">TVY486_1003630</name>
</gene>
<dbReference type="PANTHER" id="PTHR13452">
    <property type="entry name" value="THUMP DOMAIN CONTAINING PROTEIN 1-RELATED"/>
    <property type="match status" value="1"/>
</dbReference>
<feature type="region of interest" description="Disordered" evidence="1">
    <location>
        <begin position="180"/>
        <end position="206"/>
    </location>
</feature>
<reference evidence="2" key="1">
    <citation type="journal article" date="2012" name="Proc. Natl. Acad. Sci. U.S.A.">
        <title>Antigenic diversity is generated by distinct evolutionary mechanisms in African trypanosome species.</title>
        <authorList>
            <person name="Jackson A.P."/>
            <person name="Berry A."/>
            <person name="Aslett M."/>
            <person name="Allison H.C."/>
            <person name="Burton P."/>
            <person name="Vavrova-Anderson J."/>
            <person name="Brown R."/>
            <person name="Browne H."/>
            <person name="Corton N."/>
            <person name="Hauser H."/>
            <person name="Gamble J."/>
            <person name="Gilderthorp R."/>
            <person name="Marcello L."/>
            <person name="McQuillan J."/>
            <person name="Otto T.D."/>
            <person name="Quail M.A."/>
            <person name="Sanders M.J."/>
            <person name="van Tonder A."/>
            <person name="Ginger M.L."/>
            <person name="Field M.C."/>
            <person name="Barry J.D."/>
            <person name="Hertz-Fowler C."/>
            <person name="Berriman M."/>
        </authorList>
    </citation>
    <scope>NUCLEOTIDE SEQUENCE</scope>
    <source>
        <strain evidence="2">Y486</strain>
    </source>
</reference>